<organism evidence="1 2">
    <name type="scientific">Camellia lanceoleosa</name>
    <dbReference type="NCBI Taxonomy" id="1840588"/>
    <lineage>
        <taxon>Eukaryota</taxon>
        <taxon>Viridiplantae</taxon>
        <taxon>Streptophyta</taxon>
        <taxon>Embryophyta</taxon>
        <taxon>Tracheophyta</taxon>
        <taxon>Spermatophyta</taxon>
        <taxon>Magnoliopsida</taxon>
        <taxon>eudicotyledons</taxon>
        <taxon>Gunneridae</taxon>
        <taxon>Pentapetalae</taxon>
        <taxon>asterids</taxon>
        <taxon>Ericales</taxon>
        <taxon>Theaceae</taxon>
        <taxon>Camellia</taxon>
    </lineage>
</organism>
<reference evidence="1 2" key="1">
    <citation type="journal article" date="2022" name="Plant J.">
        <title>Chromosome-level genome of Camellia lanceoleosa provides a valuable resource for understanding genome evolution and self-incompatibility.</title>
        <authorList>
            <person name="Gong W."/>
            <person name="Xiao S."/>
            <person name="Wang L."/>
            <person name="Liao Z."/>
            <person name="Chang Y."/>
            <person name="Mo W."/>
            <person name="Hu G."/>
            <person name="Li W."/>
            <person name="Zhao G."/>
            <person name="Zhu H."/>
            <person name="Hu X."/>
            <person name="Ji K."/>
            <person name="Xiang X."/>
            <person name="Song Q."/>
            <person name="Yuan D."/>
            <person name="Jin S."/>
            <person name="Zhang L."/>
        </authorList>
    </citation>
    <scope>NUCLEOTIDE SEQUENCE [LARGE SCALE GENOMIC DNA]</scope>
    <source>
        <strain evidence="1">SQ_2022a</strain>
    </source>
</reference>
<dbReference type="EMBL" id="CM045766">
    <property type="protein sequence ID" value="KAI8003920.1"/>
    <property type="molecule type" value="Genomic_DNA"/>
</dbReference>
<dbReference type="Proteomes" id="UP001060215">
    <property type="component" value="Chromosome 9"/>
</dbReference>
<sequence>MAEAAKSKPVIGLSWEPKLPPLPSGTKKGSDKPPQTLPESSSSSAAVYKSNTELIDGLFVPPNNPKKLNKLLRKQVKDTAGKNWFDMPAQTLTPELKKDLQLLKLRSVIDPKRHYKKGDSKLRTVPKYFQVGTVIESASDFFTGRLTKKERKATLADELLSDHTLGEYRKRKVREIEEQNRPGGVEKWKIKGRQSWKRAKQRRH</sequence>
<accession>A0ACC0GSW5</accession>
<gene>
    <name evidence="1" type="ORF">LOK49_LG08G00011</name>
</gene>
<keyword evidence="2" id="KW-1185">Reference proteome</keyword>
<evidence type="ECO:0000313" key="1">
    <source>
        <dbReference type="EMBL" id="KAI8003920.1"/>
    </source>
</evidence>
<protein>
    <submittedName>
        <fullName evidence="1">rRNA-processing protein fcf2</fullName>
    </submittedName>
</protein>
<proteinExistence type="predicted"/>
<name>A0ACC0GSW5_9ERIC</name>
<comment type="caution">
    <text evidence="1">The sequence shown here is derived from an EMBL/GenBank/DDBJ whole genome shotgun (WGS) entry which is preliminary data.</text>
</comment>
<evidence type="ECO:0000313" key="2">
    <source>
        <dbReference type="Proteomes" id="UP001060215"/>
    </source>
</evidence>